<dbReference type="SUPFAM" id="SSF50494">
    <property type="entry name" value="Trypsin-like serine proteases"/>
    <property type="match status" value="1"/>
</dbReference>
<dbReference type="InterPro" id="IPR001254">
    <property type="entry name" value="Trypsin_dom"/>
</dbReference>
<keyword evidence="1" id="KW-1015">Disulfide bond</keyword>
<dbReference type="InterPro" id="IPR033116">
    <property type="entry name" value="TRYPSIN_SER"/>
</dbReference>
<dbReference type="InterPro" id="IPR051487">
    <property type="entry name" value="Ser/Thr_Proteases_Immune/Dev"/>
</dbReference>
<dbReference type="SMART" id="SM00020">
    <property type="entry name" value="Tryp_SPc"/>
    <property type="match status" value="1"/>
</dbReference>
<dbReference type="Gene3D" id="2.40.10.10">
    <property type="entry name" value="Trypsin-like serine proteases"/>
    <property type="match status" value="1"/>
</dbReference>
<evidence type="ECO:0000259" key="3">
    <source>
        <dbReference type="PROSITE" id="PS50240"/>
    </source>
</evidence>
<proteinExistence type="inferred from homology"/>
<dbReference type="GO" id="GO:0006508">
    <property type="term" value="P:proteolysis"/>
    <property type="evidence" value="ECO:0007669"/>
    <property type="project" value="InterPro"/>
</dbReference>
<feature type="domain" description="Peptidase S1" evidence="3">
    <location>
        <begin position="1"/>
        <end position="191"/>
    </location>
</feature>
<organism evidence="4">
    <name type="scientific">Timema monikensis</name>
    <dbReference type="NCBI Taxonomy" id="170555"/>
    <lineage>
        <taxon>Eukaryota</taxon>
        <taxon>Metazoa</taxon>
        <taxon>Ecdysozoa</taxon>
        <taxon>Arthropoda</taxon>
        <taxon>Hexapoda</taxon>
        <taxon>Insecta</taxon>
        <taxon>Pterygota</taxon>
        <taxon>Neoptera</taxon>
        <taxon>Polyneoptera</taxon>
        <taxon>Phasmatodea</taxon>
        <taxon>Timematodea</taxon>
        <taxon>Timematoidea</taxon>
        <taxon>Timematidae</taxon>
        <taxon>Timema</taxon>
    </lineage>
</organism>
<dbReference type="Pfam" id="PF00089">
    <property type="entry name" value="Trypsin"/>
    <property type="match status" value="1"/>
</dbReference>
<name>A0A7R9E7N0_9NEOP</name>
<accession>A0A7R9E7N0</accession>
<dbReference type="GO" id="GO:0004252">
    <property type="term" value="F:serine-type endopeptidase activity"/>
    <property type="evidence" value="ECO:0007669"/>
    <property type="project" value="InterPro"/>
</dbReference>
<dbReference type="PROSITE" id="PS50240">
    <property type="entry name" value="TRYPSIN_DOM"/>
    <property type="match status" value="1"/>
</dbReference>
<protein>
    <recommendedName>
        <fullName evidence="3">Peptidase S1 domain-containing protein</fullName>
    </recommendedName>
</protein>
<sequence>MRDKILNQISRVNEQLQHKDMAMDRAVNHLTGLKDALQDIRDTGIDVILDEASSTCAATSLEIDCFFEEKRAKKRKRLTLEERTGSSIQQHVSVPVVSNSFCAQVYQQKRRPIERGQICAGGDQGKDSCRGDSGGPLMAGESLQRNTENVNGRWFVMGVVSYGPDPCGKLGWPGVYTRVSEYMPWILDQLQS</sequence>
<evidence type="ECO:0000256" key="1">
    <source>
        <dbReference type="ARBA" id="ARBA00023157"/>
    </source>
</evidence>
<evidence type="ECO:0000313" key="4">
    <source>
        <dbReference type="EMBL" id="CAD7428582.1"/>
    </source>
</evidence>
<evidence type="ECO:0000256" key="2">
    <source>
        <dbReference type="ARBA" id="ARBA00024195"/>
    </source>
</evidence>
<dbReference type="AlphaFoldDB" id="A0A7R9E7N0"/>
<dbReference type="InterPro" id="IPR043504">
    <property type="entry name" value="Peptidase_S1_PA_chymotrypsin"/>
</dbReference>
<dbReference type="EMBL" id="OB793786">
    <property type="protein sequence ID" value="CAD7428582.1"/>
    <property type="molecule type" value="Genomic_DNA"/>
</dbReference>
<dbReference type="PROSITE" id="PS00135">
    <property type="entry name" value="TRYPSIN_SER"/>
    <property type="match status" value="1"/>
</dbReference>
<reference evidence="4" key="1">
    <citation type="submission" date="2020-11" db="EMBL/GenBank/DDBJ databases">
        <authorList>
            <person name="Tran Van P."/>
        </authorList>
    </citation>
    <scope>NUCLEOTIDE SEQUENCE</scope>
</reference>
<comment type="similarity">
    <text evidence="2">Belongs to the peptidase S1 family. CLIP subfamily.</text>
</comment>
<gene>
    <name evidence="4" type="ORF">TMSB3V08_LOCUS5381</name>
</gene>
<dbReference type="PANTHER" id="PTHR24256">
    <property type="entry name" value="TRYPTASE-RELATED"/>
    <property type="match status" value="1"/>
</dbReference>
<dbReference type="InterPro" id="IPR009003">
    <property type="entry name" value="Peptidase_S1_PA"/>
</dbReference>